<dbReference type="InterPro" id="IPR006635">
    <property type="entry name" value="NEAT_dom"/>
</dbReference>
<evidence type="ECO:0000256" key="6">
    <source>
        <dbReference type="ARBA" id="ARBA00023088"/>
    </source>
</evidence>
<keyword evidence="5" id="KW-0408">Iron</keyword>
<dbReference type="PANTHER" id="PTHR37824">
    <property type="entry name" value="IRON-REGULATED SURFACE DETERMINANT PROTEIN C"/>
    <property type="match status" value="1"/>
</dbReference>
<dbReference type="EMBL" id="AVPG01000039">
    <property type="protein sequence ID" value="KGX84412.1"/>
    <property type="molecule type" value="Genomic_DNA"/>
</dbReference>
<feature type="compositionally biased region" description="Polar residues" evidence="7">
    <location>
        <begin position="176"/>
        <end position="187"/>
    </location>
</feature>
<keyword evidence="11" id="KW-1185">Reference proteome</keyword>
<feature type="transmembrane region" description="Helical" evidence="8">
    <location>
        <begin position="202"/>
        <end position="221"/>
    </location>
</feature>
<dbReference type="eggNOG" id="COG5386">
    <property type="taxonomic scope" value="Bacteria"/>
</dbReference>
<keyword evidence="6" id="KW-0572">Peptidoglycan-anchor</keyword>
<dbReference type="AlphaFoldDB" id="A0A0A5HLB8"/>
<dbReference type="CDD" id="cd06920">
    <property type="entry name" value="NEAT"/>
    <property type="match status" value="1"/>
</dbReference>
<reference evidence="10 11" key="1">
    <citation type="submission" date="2013-08" db="EMBL/GenBank/DDBJ databases">
        <authorList>
            <person name="Huang J."/>
            <person name="Wang G."/>
        </authorList>
    </citation>
    <scope>NUCLEOTIDE SEQUENCE [LARGE SCALE GENOMIC DNA]</scope>
    <source>
        <strain evidence="10 11">JSM 072002</strain>
    </source>
</reference>
<evidence type="ECO:0000256" key="2">
    <source>
        <dbReference type="ARBA" id="ARBA00022512"/>
    </source>
</evidence>
<keyword evidence="3" id="KW-0964">Secreted</keyword>
<feature type="domain" description="NEAT" evidence="9">
    <location>
        <begin position="32"/>
        <end position="155"/>
    </location>
</feature>
<sequence>MSSKPVYKLLFALLIIISFIFVPSFHVNATEMKDGTYSINYTVLKAGEKNVSIANDYFDKPATLIVQDGKMSVQVPMNHSKWITSLAVEGHAEKIIKENKSADTRVSEFPISTVDSPVQAKIDVYINQKLNGEDFLYDNSYTIQLDFDKSSLSLISGGQKADQNHTQGTDKKGDKTNQTTSVTSEKNAQPIDNPKTSDLSSLYLFVALFVLSGAVLFIRIIKQRKETF</sequence>
<dbReference type="NCBIfam" id="TIGR03656">
    <property type="entry name" value="IsdC"/>
    <property type="match status" value="1"/>
</dbReference>
<dbReference type="STRING" id="1385512.N784_13510"/>
<dbReference type="SUPFAM" id="SSF158911">
    <property type="entry name" value="NEAT domain-like"/>
    <property type="match status" value="1"/>
</dbReference>
<evidence type="ECO:0000256" key="7">
    <source>
        <dbReference type="SAM" id="MobiDB-lite"/>
    </source>
</evidence>
<dbReference type="RefSeq" id="WP_052127373.1">
    <property type="nucleotide sequence ID" value="NZ_AVPG01000039.1"/>
</dbReference>
<evidence type="ECO:0000256" key="1">
    <source>
        <dbReference type="ARBA" id="ARBA00004168"/>
    </source>
</evidence>
<dbReference type="Pfam" id="PF05031">
    <property type="entry name" value="NEAT"/>
    <property type="match status" value="1"/>
</dbReference>
<evidence type="ECO:0000256" key="8">
    <source>
        <dbReference type="SAM" id="Phobius"/>
    </source>
</evidence>
<evidence type="ECO:0000256" key="5">
    <source>
        <dbReference type="ARBA" id="ARBA00023004"/>
    </source>
</evidence>
<evidence type="ECO:0000256" key="3">
    <source>
        <dbReference type="ARBA" id="ARBA00022525"/>
    </source>
</evidence>
<evidence type="ECO:0000259" key="9">
    <source>
        <dbReference type="PROSITE" id="PS50978"/>
    </source>
</evidence>
<feature type="region of interest" description="Disordered" evidence="7">
    <location>
        <begin position="158"/>
        <end position="193"/>
    </location>
</feature>
<keyword evidence="4" id="KW-0732">Signal</keyword>
<keyword evidence="8" id="KW-1133">Transmembrane helix</keyword>
<dbReference type="InterPro" id="IPR019909">
    <property type="entry name" value="Haem_uptake_protein_IsdC"/>
</dbReference>
<evidence type="ECO:0000313" key="11">
    <source>
        <dbReference type="Proteomes" id="UP000030401"/>
    </source>
</evidence>
<dbReference type="GO" id="GO:0009274">
    <property type="term" value="C:peptidoglycan-based cell wall"/>
    <property type="evidence" value="ECO:0007669"/>
    <property type="project" value="InterPro"/>
</dbReference>
<dbReference type="GO" id="GO:0015886">
    <property type="term" value="P:heme transport"/>
    <property type="evidence" value="ECO:0007669"/>
    <property type="project" value="InterPro"/>
</dbReference>
<organism evidence="10 11">
    <name type="scientific">Pontibacillus litoralis JSM 072002</name>
    <dbReference type="NCBI Taxonomy" id="1385512"/>
    <lineage>
        <taxon>Bacteria</taxon>
        <taxon>Bacillati</taxon>
        <taxon>Bacillota</taxon>
        <taxon>Bacilli</taxon>
        <taxon>Bacillales</taxon>
        <taxon>Bacillaceae</taxon>
        <taxon>Pontibacillus</taxon>
    </lineage>
</organism>
<dbReference type="InterPro" id="IPR050436">
    <property type="entry name" value="IsdA"/>
</dbReference>
<accession>A0A0A5HLB8</accession>
<comment type="subcellular location">
    <subcellularLocation>
        <location evidence="1">Secreted</location>
        <location evidence="1">Cell wall</location>
        <topology evidence="1">Peptidoglycan-anchor</topology>
    </subcellularLocation>
</comment>
<dbReference type="NCBIfam" id="TIGR03063">
    <property type="entry name" value="srtB_target"/>
    <property type="match status" value="1"/>
</dbReference>
<dbReference type="PROSITE" id="PS50978">
    <property type="entry name" value="NEAT"/>
    <property type="match status" value="1"/>
</dbReference>
<dbReference type="Proteomes" id="UP000030401">
    <property type="component" value="Unassembled WGS sequence"/>
</dbReference>
<dbReference type="GO" id="GO:0030492">
    <property type="term" value="F:hemoglobin binding"/>
    <property type="evidence" value="ECO:0007669"/>
    <property type="project" value="InterPro"/>
</dbReference>
<dbReference type="SMART" id="SM00725">
    <property type="entry name" value="NEAT"/>
    <property type="match status" value="1"/>
</dbReference>
<keyword evidence="8" id="KW-0812">Transmembrane</keyword>
<keyword evidence="2" id="KW-0134">Cell wall</keyword>
<gene>
    <name evidence="10" type="ORF">N784_13510</name>
</gene>
<proteinExistence type="predicted"/>
<dbReference type="PANTHER" id="PTHR37824:SF1">
    <property type="entry name" value="IRON-REGULATED SURFACE DETERMINANT PROTEIN C"/>
    <property type="match status" value="1"/>
</dbReference>
<evidence type="ECO:0000313" key="10">
    <source>
        <dbReference type="EMBL" id="KGX84412.1"/>
    </source>
</evidence>
<dbReference type="InterPro" id="IPR017502">
    <property type="entry name" value="Sortase_SrtB_target"/>
</dbReference>
<evidence type="ECO:0000256" key="4">
    <source>
        <dbReference type="ARBA" id="ARBA00022729"/>
    </source>
</evidence>
<dbReference type="InterPro" id="IPR037250">
    <property type="entry name" value="NEAT_dom_sf"/>
</dbReference>
<comment type="caution">
    <text evidence="10">The sequence shown here is derived from an EMBL/GenBank/DDBJ whole genome shotgun (WGS) entry which is preliminary data.</text>
</comment>
<dbReference type="Gene3D" id="2.60.40.1850">
    <property type="match status" value="1"/>
</dbReference>
<keyword evidence="8" id="KW-0472">Membrane</keyword>
<name>A0A0A5HLB8_9BACI</name>
<protein>
    <recommendedName>
        <fullName evidence="9">NEAT domain-containing protein</fullName>
    </recommendedName>
</protein>